<dbReference type="Pfam" id="PF01535">
    <property type="entry name" value="PPR"/>
    <property type="match status" value="4"/>
</dbReference>
<keyword evidence="1" id="KW-0677">Repeat</keyword>
<dbReference type="FunFam" id="1.25.40.10:FF:000242">
    <property type="entry name" value="Pentatricopeptide repeat-containing protein"/>
    <property type="match status" value="1"/>
</dbReference>
<dbReference type="OrthoDB" id="185373at2759"/>
<feature type="repeat" description="PPR" evidence="2">
    <location>
        <begin position="312"/>
        <end position="346"/>
    </location>
</feature>
<dbReference type="InterPro" id="IPR002885">
    <property type="entry name" value="PPR_rpt"/>
</dbReference>
<gene>
    <name evidence="3" type="ORF">M569_01433</name>
</gene>
<dbReference type="EMBL" id="AUSU01000468">
    <property type="protein sequence ID" value="EPS73317.1"/>
    <property type="molecule type" value="Genomic_DNA"/>
</dbReference>
<accession>S8EL36</accession>
<proteinExistence type="predicted"/>
<feature type="repeat" description="PPR" evidence="2">
    <location>
        <begin position="347"/>
        <end position="377"/>
    </location>
</feature>
<evidence type="ECO:0008006" key="5">
    <source>
        <dbReference type="Google" id="ProtNLM"/>
    </source>
</evidence>
<feature type="repeat" description="PPR" evidence="2">
    <location>
        <begin position="207"/>
        <end position="241"/>
    </location>
</feature>
<dbReference type="Proteomes" id="UP000015453">
    <property type="component" value="Unassembled WGS sequence"/>
</dbReference>
<dbReference type="NCBIfam" id="TIGR00756">
    <property type="entry name" value="PPR"/>
    <property type="match status" value="5"/>
</dbReference>
<keyword evidence="4" id="KW-1185">Reference proteome</keyword>
<evidence type="ECO:0000256" key="2">
    <source>
        <dbReference type="PROSITE-ProRule" id="PRU00708"/>
    </source>
</evidence>
<dbReference type="InterPro" id="IPR046960">
    <property type="entry name" value="PPR_At4g14850-like_plant"/>
</dbReference>
<dbReference type="Pfam" id="PF12854">
    <property type="entry name" value="PPR_1"/>
    <property type="match status" value="1"/>
</dbReference>
<dbReference type="Pfam" id="PF13041">
    <property type="entry name" value="PPR_2"/>
    <property type="match status" value="4"/>
</dbReference>
<dbReference type="PANTHER" id="PTHR47926:SF343">
    <property type="entry name" value="PENTACOTRIPEPTIDE-REPEAT REGION OF PRORP DOMAIN-CONTAINING PROTEIN"/>
    <property type="match status" value="1"/>
</dbReference>
<organism evidence="3 4">
    <name type="scientific">Genlisea aurea</name>
    <dbReference type="NCBI Taxonomy" id="192259"/>
    <lineage>
        <taxon>Eukaryota</taxon>
        <taxon>Viridiplantae</taxon>
        <taxon>Streptophyta</taxon>
        <taxon>Embryophyta</taxon>
        <taxon>Tracheophyta</taxon>
        <taxon>Spermatophyta</taxon>
        <taxon>Magnoliopsida</taxon>
        <taxon>eudicotyledons</taxon>
        <taxon>Gunneridae</taxon>
        <taxon>Pentapetalae</taxon>
        <taxon>asterids</taxon>
        <taxon>lamiids</taxon>
        <taxon>Lamiales</taxon>
        <taxon>Lentibulariaceae</taxon>
        <taxon>Genlisea</taxon>
    </lineage>
</organism>
<name>S8EL36_9LAMI</name>
<evidence type="ECO:0000313" key="3">
    <source>
        <dbReference type="EMBL" id="EPS73317.1"/>
    </source>
</evidence>
<feature type="repeat" description="PPR" evidence="2">
    <location>
        <begin position="379"/>
        <end position="413"/>
    </location>
</feature>
<dbReference type="GO" id="GO:0003723">
    <property type="term" value="F:RNA binding"/>
    <property type="evidence" value="ECO:0007669"/>
    <property type="project" value="InterPro"/>
</dbReference>
<sequence>MLQAKSSSPPPNLANLLQICIDQGAHRAGKLIQAHILRTDLSSNTFLVNRLIELHSKCSCTAYARRLFDQMPVRNIFSYHAALDSYCRSNDVREAYRVFDRMPERNAVSWNLLIGMLSRIGHKDEAVESYYTMRSYGFIPTHVTLSSVLSACGGMRKLDCGKECHGVAIKLGLDEISYVGNAVLGMYAKCGCIEDVLAVHKTLPELNHVSFTSLMEGLSEVGRVEEAFHMFNSIHESRSVDYVSMSSVLGVCSKLEKSEETKCWQGKQIHGLAVKLGFERHLQVNNSLLDMYAKQGCMNDAEALFNSLSEVSVVSWNIMIGGHGNEYNKDKAVEFLGKMQSSGFEPDEITYFNMLSACLKVGDFENGIRVFDSMPSPPSLNSWNAVLSGYSQKDHHLEAVNLFREMNSSETKPDRTTFAIALASCSSLELLREGKQVHAALLKTSFCSDLHAASGLISVYSKCGEMGMAKDVFRKLSHVDVVCLNSMLAGFSVNGLDTEAFTLFQEALRKGMKPTEFTCATILACCCSSLSPLGKQVHALVAKNGHASDVYVGTALINLYSNCGEVEKARLIFETMQWRNTVTCNEMIHGFAKNGRGEDAVVLFEEMIRSGRHPPDSITLIAVLTACSHSGLVDWGLKIFKSMVQPQMDHYTCVVDMMGRLGWLGEMEDLVEMMGGAVAWEVVLSACRVHGNVKLAKRAAGELMRLDPNNSASYSLLVGTHSSLDQWDDVGTAVMVDVSKRPGYSCLL</sequence>
<dbReference type="PROSITE" id="PS51375">
    <property type="entry name" value="PPR"/>
    <property type="match status" value="7"/>
</dbReference>
<dbReference type="PANTHER" id="PTHR47926">
    <property type="entry name" value="PENTATRICOPEPTIDE REPEAT-CONTAINING PROTEIN"/>
    <property type="match status" value="1"/>
</dbReference>
<feature type="repeat" description="PPR" evidence="2">
    <location>
        <begin position="580"/>
        <end position="614"/>
    </location>
</feature>
<feature type="repeat" description="PPR" evidence="2">
    <location>
        <begin position="75"/>
        <end position="109"/>
    </location>
</feature>
<evidence type="ECO:0000313" key="4">
    <source>
        <dbReference type="Proteomes" id="UP000015453"/>
    </source>
</evidence>
<dbReference type="InterPro" id="IPR011990">
    <property type="entry name" value="TPR-like_helical_dom_sf"/>
</dbReference>
<dbReference type="FunFam" id="1.25.40.10:FF:000442">
    <property type="entry name" value="Pentatricopeptide repeat-containing protein At3g49710"/>
    <property type="match status" value="1"/>
</dbReference>
<dbReference type="GO" id="GO:0009451">
    <property type="term" value="P:RNA modification"/>
    <property type="evidence" value="ECO:0007669"/>
    <property type="project" value="InterPro"/>
</dbReference>
<feature type="repeat" description="PPR" evidence="2">
    <location>
        <begin position="480"/>
        <end position="514"/>
    </location>
</feature>
<comment type="caution">
    <text evidence="3">The sequence shown here is derived from an EMBL/GenBank/DDBJ whole genome shotgun (WGS) entry which is preliminary data.</text>
</comment>
<dbReference type="AlphaFoldDB" id="S8EL36"/>
<dbReference type="FunFam" id="1.25.40.10:FF:000688">
    <property type="entry name" value="Pentatricopeptide repeat-containing protein"/>
    <property type="match status" value="1"/>
</dbReference>
<dbReference type="Gene3D" id="1.25.40.10">
    <property type="entry name" value="Tetratricopeptide repeat domain"/>
    <property type="match status" value="5"/>
</dbReference>
<evidence type="ECO:0000256" key="1">
    <source>
        <dbReference type="ARBA" id="ARBA00022737"/>
    </source>
</evidence>
<protein>
    <recommendedName>
        <fullName evidence="5">Pentatricopeptide repeat-containing protein</fullName>
    </recommendedName>
</protein>
<reference evidence="3 4" key="1">
    <citation type="journal article" date="2013" name="BMC Genomics">
        <title>The miniature genome of a carnivorous plant Genlisea aurea contains a low number of genes and short non-coding sequences.</title>
        <authorList>
            <person name="Leushkin E.V."/>
            <person name="Sutormin R.A."/>
            <person name="Nabieva E.R."/>
            <person name="Penin A.A."/>
            <person name="Kondrashov A.S."/>
            <person name="Logacheva M.D."/>
        </authorList>
    </citation>
    <scope>NUCLEOTIDE SEQUENCE [LARGE SCALE GENOMIC DNA]</scope>
</reference>